<dbReference type="InterPro" id="IPR010998">
    <property type="entry name" value="Integrase_recombinase_N"/>
</dbReference>
<dbReference type="EMBL" id="FUWG01000009">
    <property type="protein sequence ID" value="SJZ47392.1"/>
    <property type="molecule type" value="Genomic_DNA"/>
</dbReference>
<protein>
    <submittedName>
        <fullName evidence="8">Integrase/recombinase XerD</fullName>
    </submittedName>
</protein>
<dbReference type="InterPro" id="IPR050090">
    <property type="entry name" value="Tyrosine_recombinase_XerCD"/>
</dbReference>
<evidence type="ECO:0000256" key="4">
    <source>
        <dbReference type="ARBA" id="ARBA00023172"/>
    </source>
</evidence>
<dbReference type="SUPFAM" id="SSF56349">
    <property type="entry name" value="DNA breaking-rejoining enzymes"/>
    <property type="match status" value="1"/>
</dbReference>
<feature type="domain" description="Core-binding (CB)" evidence="7">
    <location>
        <begin position="1"/>
        <end position="70"/>
    </location>
</feature>
<dbReference type="PROSITE" id="PS51900">
    <property type="entry name" value="CB"/>
    <property type="match status" value="1"/>
</dbReference>
<dbReference type="PROSITE" id="PS51898">
    <property type="entry name" value="TYR_RECOMBINASE"/>
    <property type="match status" value="1"/>
</dbReference>
<dbReference type="AlphaFoldDB" id="A0A1T4KY70"/>
<evidence type="ECO:0000256" key="5">
    <source>
        <dbReference type="PROSITE-ProRule" id="PRU01248"/>
    </source>
</evidence>
<name>A0A1T4KY70_TREPO</name>
<dbReference type="Gene3D" id="1.10.150.130">
    <property type="match status" value="1"/>
</dbReference>
<dbReference type="GO" id="GO:0003677">
    <property type="term" value="F:DNA binding"/>
    <property type="evidence" value="ECO:0007669"/>
    <property type="project" value="UniProtKB-UniRule"/>
</dbReference>
<dbReference type="Proteomes" id="UP000190423">
    <property type="component" value="Unassembled WGS sequence"/>
</dbReference>
<evidence type="ECO:0000259" key="6">
    <source>
        <dbReference type="PROSITE" id="PS51898"/>
    </source>
</evidence>
<dbReference type="PANTHER" id="PTHR30349">
    <property type="entry name" value="PHAGE INTEGRASE-RELATED"/>
    <property type="match status" value="1"/>
</dbReference>
<dbReference type="InterPro" id="IPR011010">
    <property type="entry name" value="DNA_brk_join_enz"/>
</dbReference>
<dbReference type="Pfam" id="PF02899">
    <property type="entry name" value="Phage_int_SAM_1"/>
    <property type="match status" value="1"/>
</dbReference>
<evidence type="ECO:0000256" key="2">
    <source>
        <dbReference type="ARBA" id="ARBA00022908"/>
    </source>
</evidence>
<organism evidence="8 9">
    <name type="scientific">Treponema porcinum</name>
    <dbReference type="NCBI Taxonomy" id="261392"/>
    <lineage>
        <taxon>Bacteria</taxon>
        <taxon>Pseudomonadati</taxon>
        <taxon>Spirochaetota</taxon>
        <taxon>Spirochaetia</taxon>
        <taxon>Spirochaetales</taxon>
        <taxon>Treponemataceae</taxon>
        <taxon>Treponema</taxon>
    </lineage>
</organism>
<dbReference type="InterPro" id="IPR004107">
    <property type="entry name" value="Integrase_SAM-like_N"/>
</dbReference>
<dbReference type="GO" id="GO:0006310">
    <property type="term" value="P:DNA recombination"/>
    <property type="evidence" value="ECO:0007669"/>
    <property type="project" value="UniProtKB-KW"/>
</dbReference>
<keyword evidence="9" id="KW-1185">Reference proteome</keyword>
<dbReference type="GO" id="GO:0015074">
    <property type="term" value="P:DNA integration"/>
    <property type="evidence" value="ECO:0007669"/>
    <property type="project" value="UniProtKB-KW"/>
</dbReference>
<proteinExistence type="predicted"/>
<accession>A0A1T4KY70</accession>
<evidence type="ECO:0000259" key="7">
    <source>
        <dbReference type="PROSITE" id="PS51900"/>
    </source>
</evidence>
<evidence type="ECO:0000256" key="3">
    <source>
        <dbReference type="ARBA" id="ARBA00023125"/>
    </source>
</evidence>
<dbReference type="NCBIfam" id="NF001399">
    <property type="entry name" value="PRK00283.1"/>
    <property type="match status" value="1"/>
</dbReference>
<keyword evidence="4" id="KW-0233">DNA recombination</keyword>
<dbReference type="PANTHER" id="PTHR30349:SF81">
    <property type="entry name" value="TYROSINE RECOMBINASE XERC"/>
    <property type="match status" value="1"/>
</dbReference>
<evidence type="ECO:0000313" key="8">
    <source>
        <dbReference type="EMBL" id="SJZ47392.1"/>
    </source>
</evidence>
<keyword evidence="2" id="KW-0229">DNA integration</keyword>
<evidence type="ECO:0000313" key="9">
    <source>
        <dbReference type="Proteomes" id="UP000190423"/>
    </source>
</evidence>
<dbReference type="InterPro" id="IPR013762">
    <property type="entry name" value="Integrase-like_cat_sf"/>
</dbReference>
<keyword evidence="1" id="KW-0159">Chromosome partition</keyword>
<dbReference type="Gene3D" id="1.10.443.10">
    <property type="entry name" value="Intergrase catalytic core"/>
    <property type="match status" value="1"/>
</dbReference>
<keyword evidence="3 5" id="KW-0238">DNA-binding</keyword>
<dbReference type="InterPro" id="IPR044068">
    <property type="entry name" value="CB"/>
</dbReference>
<dbReference type="GO" id="GO:0007059">
    <property type="term" value="P:chromosome segregation"/>
    <property type="evidence" value="ECO:0007669"/>
    <property type="project" value="UniProtKB-KW"/>
</dbReference>
<gene>
    <name evidence="8" type="ORF">SAMN02745149_01382</name>
</gene>
<feature type="domain" description="Tyr recombinase" evidence="6">
    <location>
        <begin position="91"/>
        <end position="272"/>
    </location>
</feature>
<dbReference type="Pfam" id="PF00589">
    <property type="entry name" value="Phage_integrase"/>
    <property type="match status" value="1"/>
</dbReference>
<evidence type="ECO:0000256" key="1">
    <source>
        <dbReference type="ARBA" id="ARBA00022829"/>
    </source>
</evidence>
<dbReference type="InterPro" id="IPR002104">
    <property type="entry name" value="Integrase_catalytic"/>
</dbReference>
<sequence>MERRSAQTASTYKLVVETFLHWCVENRIKLSAVTIQNLIYFLAWRRTNNCSPLTIAKDISALRAFGSYLVRQKIWKENLVFMLDRPKASRSLPKVLSVEQVETLLSVVDTSTPIGKRDAALFEMIYSCGLRISEACTLLIDNLHLNEQLVMVCGKGDKERIVPFGEAAKKKLEAYLDDGRPDLVGRKVVREVFVNYKGDPISRKGVWKRFQELEALSGVTSKVHTLRHSFATHLLAGGADLRSVQELLGHSDLATTQIYTHVDDNQLSAYHKKYFPGHE</sequence>
<reference evidence="8 9" key="1">
    <citation type="submission" date="2017-02" db="EMBL/GenBank/DDBJ databases">
        <authorList>
            <person name="Peterson S.W."/>
        </authorList>
    </citation>
    <scope>NUCLEOTIDE SEQUENCE [LARGE SCALE GENOMIC DNA]</scope>
    <source>
        <strain evidence="8 9">ATCC BAA-908</strain>
    </source>
</reference>
<dbReference type="STRING" id="261392.SAMN02745149_01382"/>
<dbReference type="CDD" id="cd00798">
    <property type="entry name" value="INT_XerDC_C"/>
    <property type="match status" value="1"/>
</dbReference>